<dbReference type="PROSITE" id="PS51903">
    <property type="entry name" value="CLP_R"/>
    <property type="match status" value="1"/>
</dbReference>
<dbReference type="InterPro" id="IPR036628">
    <property type="entry name" value="Clp_N_dom_sf"/>
</dbReference>
<keyword evidence="1" id="KW-0677">Repeat</keyword>
<dbReference type="Gramene" id="rna-AYBTSS11_LOCUS15340">
    <property type="protein sequence ID" value="CAJ1952521.1"/>
    <property type="gene ID" value="gene-AYBTSS11_LOCUS15340"/>
</dbReference>
<dbReference type="Gene3D" id="1.10.1780.10">
    <property type="entry name" value="Clp, N-terminal domain"/>
    <property type="match status" value="1"/>
</dbReference>
<proteinExistence type="predicted"/>
<keyword evidence="4" id="KW-1185">Reference proteome</keyword>
<evidence type="ECO:0000256" key="1">
    <source>
        <dbReference type="PROSITE-ProRule" id="PRU01251"/>
    </source>
</evidence>
<feature type="domain" description="Clp R" evidence="2">
    <location>
        <begin position="127"/>
        <end position="275"/>
    </location>
</feature>
<dbReference type="PANTHER" id="PTHR47016">
    <property type="entry name" value="ATP-DEPENDENT CLP PROTEASE ATP-BINDING SUBUNIT CLPT1, CHLOROPLASTIC"/>
    <property type="match status" value="1"/>
</dbReference>
<reference evidence="3" key="1">
    <citation type="submission" date="2023-10" db="EMBL/GenBank/DDBJ databases">
        <authorList>
            <person name="Domelevo Entfellner J.-B."/>
        </authorList>
    </citation>
    <scope>NUCLEOTIDE SEQUENCE</scope>
</reference>
<dbReference type="InterPro" id="IPR004176">
    <property type="entry name" value="Clp_R_N"/>
</dbReference>
<organism evidence="3 4">
    <name type="scientific">Sphenostylis stenocarpa</name>
    <dbReference type="NCBI Taxonomy" id="92480"/>
    <lineage>
        <taxon>Eukaryota</taxon>
        <taxon>Viridiplantae</taxon>
        <taxon>Streptophyta</taxon>
        <taxon>Embryophyta</taxon>
        <taxon>Tracheophyta</taxon>
        <taxon>Spermatophyta</taxon>
        <taxon>Magnoliopsida</taxon>
        <taxon>eudicotyledons</taxon>
        <taxon>Gunneridae</taxon>
        <taxon>Pentapetalae</taxon>
        <taxon>rosids</taxon>
        <taxon>fabids</taxon>
        <taxon>Fabales</taxon>
        <taxon>Fabaceae</taxon>
        <taxon>Papilionoideae</taxon>
        <taxon>50 kb inversion clade</taxon>
        <taxon>NPAAA clade</taxon>
        <taxon>indigoferoid/millettioid clade</taxon>
        <taxon>Phaseoleae</taxon>
        <taxon>Sphenostylis</taxon>
    </lineage>
</organism>
<gene>
    <name evidence="3" type="ORF">AYBTSS11_LOCUS15340</name>
</gene>
<dbReference type="EMBL" id="OY731401">
    <property type="protein sequence ID" value="CAJ1952521.1"/>
    <property type="molecule type" value="Genomic_DNA"/>
</dbReference>
<evidence type="ECO:0000313" key="3">
    <source>
        <dbReference type="EMBL" id="CAJ1952521.1"/>
    </source>
</evidence>
<name>A0AA86VP87_9FABA</name>
<dbReference type="Proteomes" id="UP001189624">
    <property type="component" value="Chromosome 4"/>
</dbReference>
<dbReference type="InterPro" id="IPR044217">
    <property type="entry name" value="CLPT1/2"/>
</dbReference>
<dbReference type="Pfam" id="PF02861">
    <property type="entry name" value="Clp_N"/>
    <property type="match status" value="1"/>
</dbReference>
<accession>A0AA86VP87</accession>
<dbReference type="PANTHER" id="PTHR47016:SF1">
    <property type="entry name" value="ATP-DEPENDENT CLP PROTEASE ATP-BINDING SUBUNIT CLPT1, CHLOROPLASTIC"/>
    <property type="match status" value="1"/>
</dbReference>
<sequence>MRRISHKKSCSIMHTANAATGTENTPALKTSLFVSPFSLHLLPMASIPTLSPSLPTLSPSLPTLSPHSSLHSNPNHCTLPLTSLFGTRITLQRATSSSRSLPNTNCRATSATVSFSLPTPKPISDAPEKTPKWSARAIKSYAMAELEARRIKFPNTGTETLLMGILIEGTSRAAKFLRANGITLFKVREETIKLLGKSDLFYFSPEHPPLTEPAQSALDWAIEEKLKSGEGGEINVTHILLGIWSQKESAGQQIMAALGFNDEKAKELAKTIDGDVDLSFKRQT</sequence>
<dbReference type="AlphaFoldDB" id="A0AA86VP87"/>
<protein>
    <recommendedName>
        <fullName evidence="2">Clp R domain-containing protein</fullName>
    </recommendedName>
</protein>
<evidence type="ECO:0000313" key="4">
    <source>
        <dbReference type="Proteomes" id="UP001189624"/>
    </source>
</evidence>
<evidence type="ECO:0000259" key="2">
    <source>
        <dbReference type="PROSITE" id="PS51903"/>
    </source>
</evidence>
<dbReference type="SUPFAM" id="SSF81923">
    <property type="entry name" value="Double Clp-N motif"/>
    <property type="match status" value="1"/>
</dbReference>